<evidence type="ECO:0000256" key="1">
    <source>
        <dbReference type="SAM" id="MobiDB-lite"/>
    </source>
</evidence>
<feature type="region of interest" description="Disordered" evidence="1">
    <location>
        <begin position="76"/>
        <end position="103"/>
    </location>
</feature>
<dbReference type="Proteomes" id="UP001458946">
    <property type="component" value="Unassembled WGS sequence"/>
</dbReference>
<reference evidence="2 3" key="1">
    <citation type="submission" date="2024-02" db="EMBL/GenBank/DDBJ databases">
        <title>Deinococcus xinjiangensis NBRC 107630.</title>
        <authorList>
            <person name="Ichikawa N."/>
            <person name="Katano-Makiyama Y."/>
            <person name="Hidaka K."/>
        </authorList>
    </citation>
    <scope>NUCLEOTIDE SEQUENCE [LARGE SCALE GENOMIC DNA]</scope>
    <source>
        <strain evidence="2 3">NBRC 107630</strain>
    </source>
</reference>
<dbReference type="RefSeq" id="WP_353541826.1">
    <property type="nucleotide sequence ID" value="NZ_BAABRN010000014.1"/>
</dbReference>
<sequence>MPVRIRIYGKEAIFNQGLWACDDESLEAMLQALADPRAMTAEEEEKYALYCAGRYGGLIYRSHGWEAAPHPEAEIKMEDFQPQKKAPNPNSGGGLFGMFRRKK</sequence>
<name>A0ABP9V999_9DEIO</name>
<comment type="caution">
    <text evidence="2">The sequence shown here is derived from an EMBL/GenBank/DDBJ whole genome shotgun (WGS) entry which is preliminary data.</text>
</comment>
<accession>A0ABP9V999</accession>
<evidence type="ECO:0000313" key="3">
    <source>
        <dbReference type="Proteomes" id="UP001458946"/>
    </source>
</evidence>
<gene>
    <name evidence="2" type="ORF">Dxin01_01591</name>
</gene>
<protein>
    <submittedName>
        <fullName evidence="2">Uncharacterized protein</fullName>
    </submittedName>
</protein>
<dbReference type="EMBL" id="BAABRN010000014">
    <property type="protein sequence ID" value="GAA5501852.1"/>
    <property type="molecule type" value="Genomic_DNA"/>
</dbReference>
<keyword evidence="3" id="KW-1185">Reference proteome</keyword>
<organism evidence="2 3">
    <name type="scientific">Deinococcus xinjiangensis</name>
    <dbReference type="NCBI Taxonomy" id="457454"/>
    <lineage>
        <taxon>Bacteria</taxon>
        <taxon>Thermotogati</taxon>
        <taxon>Deinococcota</taxon>
        <taxon>Deinococci</taxon>
        <taxon>Deinococcales</taxon>
        <taxon>Deinococcaceae</taxon>
        <taxon>Deinococcus</taxon>
    </lineage>
</organism>
<proteinExistence type="predicted"/>
<evidence type="ECO:0000313" key="2">
    <source>
        <dbReference type="EMBL" id="GAA5501852.1"/>
    </source>
</evidence>